<feature type="region of interest" description="Disordered" evidence="1">
    <location>
        <begin position="1"/>
        <end position="120"/>
    </location>
</feature>
<name>A0A1Y2BCF4_9TREE</name>
<dbReference type="Gene3D" id="4.10.240.10">
    <property type="entry name" value="Zn(2)-C6 fungal-type DNA-binding domain"/>
    <property type="match status" value="1"/>
</dbReference>
<evidence type="ECO:0000313" key="4">
    <source>
        <dbReference type="Proteomes" id="UP000193986"/>
    </source>
</evidence>
<evidence type="ECO:0000313" key="3">
    <source>
        <dbReference type="EMBL" id="ORY32499.1"/>
    </source>
</evidence>
<dbReference type="AlphaFoldDB" id="A0A1Y2BCF4"/>
<dbReference type="EMBL" id="MCFC01000009">
    <property type="protein sequence ID" value="ORY32499.1"/>
    <property type="molecule type" value="Genomic_DNA"/>
</dbReference>
<dbReference type="InterPro" id="IPR036864">
    <property type="entry name" value="Zn2-C6_fun-type_DNA-bd_sf"/>
</dbReference>
<evidence type="ECO:0000259" key="2">
    <source>
        <dbReference type="PROSITE" id="PS50048"/>
    </source>
</evidence>
<dbReference type="STRING" id="71784.A0A1Y2BCF4"/>
<dbReference type="GO" id="GO:0008270">
    <property type="term" value="F:zinc ion binding"/>
    <property type="evidence" value="ECO:0007669"/>
    <property type="project" value="InterPro"/>
</dbReference>
<dbReference type="SMART" id="SM00066">
    <property type="entry name" value="GAL4"/>
    <property type="match status" value="1"/>
</dbReference>
<dbReference type="InParanoid" id="A0A1Y2BCF4"/>
<dbReference type="Proteomes" id="UP000193986">
    <property type="component" value="Unassembled WGS sequence"/>
</dbReference>
<comment type="caution">
    <text evidence="3">The sequence shown here is derived from an EMBL/GenBank/DDBJ whole genome shotgun (WGS) entry which is preliminary data.</text>
</comment>
<feature type="compositionally biased region" description="Basic residues" evidence="1">
    <location>
        <begin position="1"/>
        <end position="10"/>
    </location>
</feature>
<feature type="domain" description="Zn(2)-C6 fungal-type" evidence="2">
    <location>
        <begin position="215"/>
        <end position="275"/>
    </location>
</feature>
<dbReference type="PROSITE" id="PS50048">
    <property type="entry name" value="ZN2_CY6_FUNGAL_2"/>
    <property type="match status" value="1"/>
</dbReference>
<dbReference type="InterPro" id="IPR001138">
    <property type="entry name" value="Zn2Cys6_DnaBD"/>
</dbReference>
<accession>A0A1Y2BCF4</accession>
<dbReference type="SUPFAM" id="SSF57701">
    <property type="entry name" value="Zn2/Cys6 DNA-binding domain"/>
    <property type="match status" value="1"/>
</dbReference>
<reference evidence="3 4" key="1">
    <citation type="submission" date="2016-07" db="EMBL/GenBank/DDBJ databases">
        <title>Pervasive Adenine N6-methylation of Active Genes in Fungi.</title>
        <authorList>
            <consortium name="DOE Joint Genome Institute"/>
            <person name="Mondo S.J."/>
            <person name="Dannebaum R.O."/>
            <person name="Kuo R.C."/>
            <person name="Labutti K."/>
            <person name="Haridas S."/>
            <person name="Kuo A."/>
            <person name="Salamov A."/>
            <person name="Ahrendt S.R."/>
            <person name="Lipzen A."/>
            <person name="Sullivan W."/>
            <person name="Andreopoulos W.B."/>
            <person name="Clum A."/>
            <person name="Lindquist E."/>
            <person name="Daum C."/>
            <person name="Ramamoorthy G.K."/>
            <person name="Gryganskyi A."/>
            <person name="Culley D."/>
            <person name="Magnuson J.K."/>
            <person name="James T.Y."/>
            <person name="O'Malley M.A."/>
            <person name="Stajich J.E."/>
            <person name="Spatafora J.W."/>
            <person name="Visel A."/>
            <person name="Grigoriev I.V."/>
        </authorList>
    </citation>
    <scope>NUCLEOTIDE SEQUENCE [LARGE SCALE GENOMIC DNA]</scope>
    <source>
        <strain evidence="3 4">68-887.2</strain>
    </source>
</reference>
<feature type="compositionally biased region" description="Low complexity" evidence="1">
    <location>
        <begin position="57"/>
        <end position="68"/>
    </location>
</feature>
<proteinExistence type="predicted"/>
<evidence type="ECO:0000256" key="1">
    <source>
        <dbReference type="SAM" id="MobiDB-lite"/>
    </source>
</evidence>
<sequence>MSHPYHHHHGPPPLTSDNQRHSRHSQLARNAHPQQPPTAAYQFDSLAPPQLSSGGESYQYPSSVYYSSDPTQQQHDLQHGGVPPIHLFPPNTEVGQERRRSPSSMPMPQVSPPFDDPNLTLPLSFTQPQQQQLGVGSPYNTPTGVIPPNSGAAASDYFPPYNTSPTSASHPFLSSTWQAPPINQMPTVHQQMEASTSTSGKQNSGAKTNRQQFTACGACRHRRVKCDLKDRQEAAELAAIEEEGSAGVGPQRQLVSRRKKVSCTNCQERGTNCMYVSFSSLPDSQSQALSLIRRSSEMSMHL</sequence>
<keyword evidence="4" id="KW-1185">Reference proteome</keyword>
<dbReference type="OrthoDB" id="3263880at2759"/>
<protein>
    <recommendedName>
        <fullName evidence="2">Zn(2)-C6 fungal-type domain-containing protein</fullName>
    </recommendedName>
</protein>
<dbReference type="GO" id="GO:0000981">
    <property type="term" value="F:DNA-binding transcription factor activity, RNA polymerase II-specific"/>
    <property type="evidence" value="ECO:0007669"/>
    <property type="project" value="InterPro"/>
</dbReference>
<gene>
    <name evidence="3" type="ORF">BCR39DRAFT_374254</name>
</gene>
<organism evidence="3 4">
    <name type="scientific">Naematelia encephala</name>
    <dbReference type="NCBI Taxonomy" id="71784"/>
    <lineage>
        <taxon>Eukaryota</taxon>
        <taxon>Fungi</taxon>
        <taxon>Dikarya</taxon>
        <taxon>Basidiomycota</taxon>
        <taxon>Agaricomycotina</taxon>
        <taxon>Tremellomycetes</taxon>
        <taxon>Tremellales</taxon>
        <taxon>Naemateliaceae</taxon>
        <taxon>Naematelia</taxon>
    </lineage>
</organism>